<feature type="coiled-coil region" evidence="1">
    <location>
        <begin position="119"/>
        <end position="153"/>
    </location>
</feature>
<evidence type="ECO:0000313" key="3">
    <source>
        <dbReference type="Proteomes" id="UP000245396"/>
    </source>
</evidence>
<dbReference type="AlphaFoldDB" id="A0A316C0J4"/>
<keyword evidence="1" id="KW-0175">Coiled coil</keyword>
<dbReference type="EMBL" id="QGGG01000010">
    <property type="protein sequence ID" value="PWJ81533.1"/>
    <property type="molecule type" value="Genomic_DNA"/>
</dbReference>
<gene>
    <name evidence="2" type="ORF">C7441_11065</name>
</gene>
<evidence type="ECO:0000313" key="2">
    <source>
        <dbReference type="EMBL" id="PWJ81533.1"/>
    </source>
</evidence>
<keyword evidence="3" id="KW-1185">Reference proteome</keyword>
<dbReference type="OrthoDB" id="8123130at2"/>
<dbReference type="Gene3D" id="3.40.50.300">
    <property type="entry name" value="P-loop containing nucleotide triphosphate hydrolases"/>
    <property type="match status" value="1"/>
</dbReference>
<dbReference type="RefSeq" id="WP_146201483.1">
    <property type="nucleotide sequence ID" value="NZ_QGGG01000010.1"/>
</dbReference>
<sequence length="284" mass="31032">MSDAVAKFVKDARIWLDSRAENAKPGWMVAQIDAVEAALRAGGEPVQVEPLDWGKYRNGDADAVTLFGEIYTAYAGGAWRVTRNGKAGKFSQAGDDLEAAKAAAQADYDQRIRSVVVSAPSCERELAEARAEISRVENERDNFEEMLHATRIERDALAADKARLSGMLEKLVELLDHAVKTPGYGQDQNSLEEAEDHIERARAALSASIPAPADAEARREALEEAAKHLSEIANAMWERCEVQRPADPTEISRGEKEDATTAWCFDKAAAAIRALANPARREGE</sequence>
<accession>A0A316C0J4</accession>
<reference evidence="2 3" key="1">
    <citation type="submission" date="2018-05" db="EMBL/GenBank/DDBJ databases">
        <title>Genomic Encyclopedia of Type Strains, Phase IV (KMG-IV): sequencing the most valuable type-strain genomes for metagenomic binning, comparative biology and taxonomic classification.</title>
        <authorList>
            <person name="Goeker M."/>
        </authorList>
    </citation>
    <scope>NUCLEOTIDE SEQUENCE [LARGE SCALE GENOMIC DNA]</scope>
    <source>
        <strain evidence="2 3">DSM 6986</strain>
    </source>
</reference>
<name>A0A316C0J4_PSESE</name>
<evidence type="ECO:0000256" key="1">
    <source>
        <dbReference type="SAM" id="Coils"/>
    </source>
</evidence>
<proteinExistence type="predicted"/>
<organism evidence="2 3">
    <name type="scientific">Pseudaminobacter salicylatoxidans</name>
    <dbReference type="NCBI Taxonomy" id="93369"/>
    <lineage>
        <taxon>Bacteria</taxon>
        <taxon>Pseudomonadati</taxon>
        <taxon>Pseudomonadota</taxon>
        <taxon>Alphaproteobacteria</taxon>
        <taxon>Hyphomicrobiales</taxon>
        <taxon>Phyllobacteriaceae</taxon>
        <taxon>Pseudaminobacter</taxon>
    </lineage>
</organism>
<protein>
    <submittedName>
        <fullName evidence="2">Uncharacterized protein</fullName>
    </submittedName>
</protein>
<comment type="caution">
    <text evidence="2">The sequence shown here is derived from an EMBL/GenBank/DDBJ whole genome shotgun (WGS) entry which is preliminary data.</text>
</comment>
<dbReference type="InterPro" id="IPR027417">
    <property type="entry name" value="P-loop_NTPase"/>
</dbReference>
<dbReference type="Proteomes" id="UP000245396">
    <property type="component" value="Unassembled WGS sequence"/>
</dbReference>